<evidence type="ECO:0000313" key="3">
    <source>
        <dbReference type="Proteomes" id="UP000177370"/>
    </source>
</evidence>
<organism evidence="2 3">
    <name type="scientific">Candidatus Nomurabacteria bacterium RIFCSPHIGHO2_01_FULL_40_24b</name>
    <dbReference type="NCBI Taxonomy" id="1801739"/>
    <lineage>
        <taxon>Bacteria</taxon>
        <taxon>Candidatus Nomuraibacteriota</taxon>
    </lineage>
</organism>
<reference evidence="2 3" key="1">
    <citation type="journal article" date="2016" name="Nat. Commun.">
        <title>Thousands of microbial genomes shed light on interconnected biogeochemical processes in an aquifer system.</title>
        <authorList>
            <person name="Anantharaman K."/>
            <person name="Brown C.T."/>
            <person name="Hug L.A."/>
            <person name="Sharon I."/>
            <person name="Castelle C.J."/>
            <person name="Probst A.J."/>
            <person name="Thomas B.C."/>
            <person name="Singh A."/>
            <person name="Wilkins M.J."/>
            <person name="Karaoz U."/>
            <person name="Brodie E.L."/>
            <person name="Williams K.H."/>
            <person name="Hubbard S.S."/>
            <person name="Banfield J.F."/>
        </authorList>
    </citation>
    <scope>NUCLEOTIDE SEQUENCE [LARGE SCALE GENOMIC DNA]</scope>
</reference>
<protein>
    <recommendedName>
        <fullName evidence="4">Cohesin domain-containing protein</fullName>
    </recommendedName>
</protein>
<sequence length="380" mass="41018">MRLFSRENIVKVFKTVVPFLLFVLGPLVANAAALSISPSSGNFEVGNRVVVKVIATSNTPFNAVSGLLSFPSAVFSVESVSKAGSILDFWVTQPTVSKTANTIRFEGVALGGFPGSSGAVVTINLRAINPGTGNFSFQSGQILANDGEGTDITGNLIGATFSVQQATVKPKTPEPKPEVIPEEIQPEPTLRAPEIALGAKYGAQAIVGTSEYPGAQALLTFVATDGTKIFILGEADLEGEFTLLVPSSLRRGTYNVTAVLVKADKTNSETSNMIIVKIGNILDDVGWEISLLILLLILLILYLLLRIHFHLGQDLDKNIKHEIHDAENVVHKSFDILREDIIDYDNQKLPLAEHKRMTGIKKDISEAEKIIDKKIKNIGF</sequence>
<dbReference type="GO" id="GO:0030246">
    <property type="term" value="F:carbohydrate binding"/>
    <property type="evidence" value="ECO:0007669"/>
    <property type="project" value="InterPro"/>
</dbReference>
<dbReference type="AlphaFoldDB" id="A0A1F6V6N2"/>
<proteinExistence type="predicted"/>
<dbReference type="SUPFAM" id="SSF49384">
    <property type="entry name" value="Carbohydrate-binding domain"/>
    <property type="match status" value="1"/>
</dbReference>
<feature type="transmembrane region" description="Helical" evidence="1">
    <location>
        <begin position="285"/>
        <end position="305"/>
    </location>
</feature>
<evidence type="ECO:0008006" key="4">
    <source>
        <dbReference type="Google" id="ProtNLM"/>
    </source>
</evidence>
<comment type="caution">
    <text evidence="2">The sequence shown here is derived from an EMBL/GenBank/DDBJ whole genome shotgun (WGS) entry which is preliminary data.</text>
</comment>
<gene>
    <name evidence="2" type="ORF">A2647_04365</name>
</gene>
<dbReference type="Gene3D" id="2.60.40.680">
    <property type="match status" value="1"/>
</dbReference>
<keyword evidence="1" id="KW-0472">Membrane</keyword>
<keyword evidence="1" id="KW-1133">Transmembrane helix</keyword>
<accession>A0A1F6V6N2</accession>
<evidence type="ECO:0000313" key="2">
    <source>
        <dbReference type="EMBL" id="OGI65156.1"/>
    </source>
</evidence>
<dbReference type="CDD" id="cd08547">
    <property type="entry name" value="Type_II_cohesin"/>
    <property type="match status" value="1"/>
</dbReference>
<name>A0A1F6V6N2_9BACT</name>
<dbReference type="EMBL" id="MFTP01000022">
    <property type="protein sequence ID" value="OGI65156.1"/>
    <property type="molecule type" value="Genomic_DNA"/>
</dbReference>
<evidence type="ECO:0000256" key="1">
    <source>
        <dbReference type="SAM" id="Phobius"/>
    </source>
</evidence>
<dbReference type="Proteomes" id="UP000177370">
    <property type="component" value="Unassembled WGS sequence"/>
</dbReference>
<keyword evidence="1" id="KW-0812">Transmembrane</keyword>
<dbReference type="InterPro" id="IPR008965">
    <property type="entry name" value="CBM2/CBM3_carb-bd_dom_sf"/>
</dbReference>